<dbReference type="EMBL" id="JASGXD010000006">
    <property type="protein sequence ID" value="KAK6004880.1"/>
    <property type="molecule type" value="Genomic_DNA"/>
</dbReference>
<reference evidence="2 3" key="1">
    <citation type="submission" date="2023-11" db="EMBL/GenBank/DDBJ databases">
        <title>Draft genome sequence and annotation of the polyextremotolerant black yeast-like fungus Aureobasidium pullulans NRRL 62042.</title>
        <authorList>
            <person name="Dielentheis-Frenken M.R.E."/>
            <person name="Wibberg D."/>
            <person name="Blank L.M."/>
            <person name="Tiso T."/>
        </authorList>
    </citation>
    <scope>NUCLEOTIDE SEQUENCE [LARGE SCALE GENOMIC DNA]</scope>
    <source>
        <strain evidence="2 3">NRRL 62042</strain>
    </source>
</reference>
<dbReference type="Pfam" id="PF00149">
    <property type="entry name" value="Metallophos"/>
    <property type="match status" value="1"/>
</dbReference>
<evidence type="ECO:0000313" key="3">
    <source>
        <dbReference type="Proteomes" id="UP001341245"/>
    </source>
</evidence>
<evidence type="ECO:0000313" key="2">
    <source>
        <dbReference type="EMBL" id="KAK6004880.1"/>
    </source>
</evidence>
<protein>
    <recommendedName>
        <fullName evidence="1">Calcineurin-like phosphoesterase domain-containing protein</fullName>
    </recommendedName>
</protein>
<evidence type="ECO:0000259" key="1">
    <source>
        <dbReference type="Pfam" id="PF00149"/>
    </source>
</evidence>
<name>A0ABR0TLU9_AURPU</name>
<dbReference type="InterPro" id="IPR029052">
    <property type="entry name" value="Metallo-depent_PP-like"/>
</dbReference>
<dbReference type="Proteomes" id="UP001341245">
    <property type="component" value="Unassembled WGS sequence"/>
</dbReference>
<sequence length="198" mass="22040">MDSQAKIRFLIISDTHGEDLARCPTELVDVVIHCGDLTEESRLSEYKQTINLLKQISAPIKLVVAGNHDFTLDDAMYRQQLANSYLPLPPGDHSVKSIYGDFGEARALFDAERTSDSGILLLDEGTHDIELANGISLNIYASPFVPSEENHYGYPYNSLPGHSWDIPLDVDIKSSRMSDVVFCGRKGETVDALFWAYT</sequence>
<keyword evidence="3" id="KW-1185">Reference proteome</keyword>
<proteinExistence type="predicted"/>
<comment type="caution">
    <text evidence="2">The sequence shown here is derived from an EMBL/GenBank/DDBJ whole genome shotgun (WGS) entry which is preliminary data.</text>
</comment>
<dbReference type="SUPFAM" id="SSF56300">
    <property type="entry name" value="Metallo-dependent phosphatases"/>
    <property type="match status" value="1"/>
</dbReference>
<dbReference type="PANTHER" id="PTHR12905">
    <property type="entry name" value="METALLOPHOSPHOESTERASE"/>
    <property type="match status" value="1"/>
</dbReference>
<organism evidence="2 3">
    <name type="scientific">Aureobasidium pullulans</name>
    <name type="common">Black yeast</name>
    <name type="synonym">Pullularia pullulans</name>
    <dbReference type="NCBI Taxonomy" id="5580"/>
    <lineage>
        <taxon>Eukaryota</taxon>
        <taxon>Fungi</taxon>
        <taxon>Dikarya</taxon>
        <taxon>Ascomycota</taxon>
        <taxon>Pezizomycotina</taxon>
        <taxon>Dothideomycetes</taxon>
        <taxon>Dothideomycetidae</taxon>
        <taxon>Dothideales</taxon>
        <taxon>Saccotheciaceae</taxon>
        <taxon>Aureobasidium</taxon>
    </lineage>
</organism>
<dbReference type="Gene3D" id="3.60.21.10">
    <property type="match status" value="1"/>
</dbReference>
<dbReference type="InterPro" id="IPR051693">
    <property type="entry name" value="UPF0046_metallophosphoest"/>
</dbReference>
<gene>
    <name evidence="2" type="ORF">QM012_007659</name>
</gene>
<feature type="domain" description="Calcineurin-like phosphoesterase" evidence="1">
    <location>
        <begin position="7"/>
        <end position="90"/>
    </location>
</feature>
<dbReference type="PANTHER" id="PTHR12905:SF0">
    <property type="entry name" value="CALCINEURIN-LIKE PHOSPHOESTERASE DOMAIN-CONTAINING PROTEIN"/>
    <property type="match status" value="1"/>
</dbReference>
<accession>A0ABR0TLU9</accession>
<dbReference type="InterPro" id="IPR004843">
    <property type="entry name" value="Calcineurin-like_PHP"/>
</dbReference>